<evidence type="ECO:0000313" key="8">
    <source>
        <dbReference type="EMBL" id="CZR56177.1"/>
    </source>
</evidence>
<keyword evidence="9" id="KW-1185">Reference proteome</keyword>
<evidence type="ECO:0000259" key="6">
    <source>
        <dbReference type="Pfam" id="PF07992"/>
    </source>
</evidence>
<dbReference type="Pfam" id="PF22366">
    <property type="entry name" value="NDH2_C"/>
    <property type="match status" value="1"/>
</dbReference>
<dbReference type="PANTHER" id="PTHR43706:SF17">
    <property type="entry name" value="NADH DEHYDROGENASE (EUROFUNG)"/>
    <property type="match status" value="1"/>
</dbReference>
<dbReference type="SUPFAM" id="SSF51905">
    <property type="entry name" value="FAD/NAD(P)-binding domain"/>
    <property type="match status" value="2"/>
</dbReference>
<dbReference type="InterPro" id="IPR054585">
    <property type="entry name" value="NDH2-like_C"/>
</dbReference>
<keyword evidence="3" id="KW-0274">FAD</keyword>
<keyword evidence="4" id="KW-0560">Oxidoreductase</keyword>
<dbReference type="OrthoDB" id="9992747at2759"/>
<dbReference type="InterPro" id="IPR036188">
    <property type="entry name" value="FAD/NAD-bd_sf"/>
</dbReference>
<dbReference type="STRING" id="576137.A0A1L7WTR3"/>
<dbReference type="InterPro" id="IPR023753">
    <property type="entry name" value="FAD/NAD-binding_dom"/>
</dbReference>
<dbReference type="InterPro" id="IPR045024">
    <property type="entry name" value="NDH-2"/>
</dbReference>
<dbReference type="GO" id="GO:0003954">
    <property type="term" value="F:NADH dehydrogenase activity"/>
    <property type="evidence" value="ECO:0007669"/>
    <property type="project" value="InterPro"/>
</dbReference>
<evidence type="ECO:0000256" key="2">
    <source>
        <dbReference type="ARBA" id="ARBA00022630"/>
    </source>
</evidence>
<name>A0A1L7WTR3_9HELO</name>
<organism evidence="8 9">
    <name type="scientific">Phialocephala subalpina</name>
    <dbReference type="NCBI Taxonomy" id="576137"/>
    <lineage>
        <taxon>Eukaryota</taxon>
        <taxon>Fungi</taxon>
        <taxon>Dikarya</taxon>
        <taxon>Ascomycota</taxon>
        <taxon>Pezizomycotina</taxon>
        <taxon>Leotiomycetes</taxon>
        <taxon>Helotiales</taxon>
        <taxon>Mollisiaceae</taxon>
        <taxon>Phialocephala</taxon>
        <taxon>Phialocephala fortinii species complex</taxon>
    </lineage>
</organism>
<feature type="domain" description="FAD/NAD(P)-binding" evidence="6">
    <location>
        <begin position="43"/>
        <end position="350"/>
    </location>
</feature>
<dbReference type="Pfam" id="PF07992">
    <property type="entry name" value="Pyr_redox_2"/>
    <property type="match status" value="1"/>
</dbReference>
<dbReference type="Proteomes" id="UP000184330">
    <property type="component" value="Unassembled WGS sequence"/>
</dbReference>
<dbReference type="PANTHER" id="PTHR43706">
    <property type="entry name" value="NADH DEHYDROGENASE"/>
    <property type="match status" value="1"/>
</dbReference>
<keyword evidence="5" id="KW-0520">NAD</keyword>
<dbReference type="PRINTS" id="PR00368">
    <property type="entry name" value="FADPNR"/>
</dbReference>
<comment type="similarity">
    <text evidence="1">Belongs to the NADH dehydrogenase family.</text>
</comment>
<evidence type="ECO:0000259" key="7">
    <source>
        <dbReference type="Pfam" id="PF22366"/>
    </source>
</evidence>
<evidence type="ECO:0000256" key="5">
    <source>
        <dbReference type="ARBA" id="ARBA00023027"/>
    </source>
</evidence>
<dbReference type="Gene3D" id="3.50.50.100">
    <property type="match status" value="1"/>
</dbReference>
<evidence type="ECO:0000256" key="4">
    <source>
        <dbReference type="ARBA" id="ARBA00023002"/>
    </source>
</evidence>
<reference evidence="8 9" key="1">
    <citation type="submission" date="2016-03" db="EMBL/GenBank/DDBJ databases">
        <authorList>
            <person name="Ploux O."/>
        </authorList>
    </citation>
    <scope>NUCLEOTIDE SEQUENCE [LARGE SCALE GENOMIC DNA]</scope>
    <source>
        <strain evidence="8 9">UAMH 11012</strain>
    </source>
</reference>
<feature type="domain" description="External alternative NADH-ubiquinone oxidoreductase-like C-terminal" evidence="7">
    <location>
        <begin position="467"/>
        <end position="527"/>
    </location>
</feature>
<protein>
    <submittedName>
        <fullName evidence="8">Related to mitochondrial cytosolically directed NADH dehydrogenase</fullName>
    </submittedName>
</protein>
<dbReference type="GO" id="GO:0005739">
    <property type="term" value="C:mitochondrion"/>
    <property type="evidence" value="ECO:0007669"/>
    <property type="project" value="UniProtKB-ARBA"/>
</dbReference>
<gene>
    <name evidence="8" type="ORF">PAC_06065</name>
</gene>
<accession>A0A1L7WTR3</accession>
<sequence length="531" mass="59197">MSSIISASARNPRALGRSPALKQLLRRGVSTQELDATKGDRERVVILGSGWSGFVLSRELDKKKFQTVVVSPRSYFVFTPLLASTAVGTLEFRTTLESVRARGKGVEFFQGWADDVNFNQKTLQIEDATVRRPLHESGRNYHAASLTEADQAHRVKKKGQIFDLQYDKLVIAVGCYSQTFGTPGVRENAFFLKDVVDARKIRKRILECFETAALPTTSDKLRDQLLNFAVVGGGPTGVEFAAELFDLCHEDLKRLYPNLVPHVKISIYDVAPKILPMFDKGLAEYALNLFKRDGIQVKTEHHIQSLQPGLPGSANPDYDGGCFTLKTKEDGEIGVGMCVWSTGLMMNPFIQKALNDVHRYPTSSASLSTEAAAPEMKKWSLKRHPKTGGLMVDDRFRVKLIPRNGSPPSDNTPEATMQDVFALGDVAVLEKGQLPATAQVANQEAKWLGKRLNKGDMEKDGFSFKNLGVMTYLGNMKAIMQAEGGTEVKGRMAWLIWRGAYLTQTVSWRNKLLIPIYWSINWIFGRDISRF</sequence>
<proteinExistence type="inferred from homology"/>
<evidence type="ECO:0000256" key="1">
    <source>
        <dbReference type="ARBA" id="ARBA00005272"/>
    </source>
</evidence>
<dbReference type="EMBL" id="FJOG01000007">
    <property type="protein sequence ID" value="CZR56177.1"/>
    <property type="molecule type" value="Genomic_DNA"/>
</dbReference>
<evidence type="ECO:0000256" key="3">
    <source>
        <dbReference type="ARBA" id="ARBA00022827"/>
    </source>
</evidence>
<evidence type="ECO:0000313" key="9">
    <source>
        <dbReference type="Proteomes" id="UP000184330"/>
    </source>
</evidence>
<keyword evidence="2" id="KW-0285">Flavoprotein</keyword>
<dbReference type="AlphaFoldDB" id="A0A1L7WTR3"/>